<reference evidence="2 3" key="1">
    <citation type="submission" date="2024-05" db="EMBL/GenBank/DDBJ databases">
        <title>A draft genome resource for the thread blight pathogen Marasmius tenuissimus strain MS-2.</title>
        <authorList>
            <person name="Yulfo-Soto G.E."/>
            <person name="Baruah I.K."/>
            <person name="Amoako-Attah I."/>
            <person name="Bukari Y."/>
            <person name="Meinhardt L.W."/>
            <person name="Bailey B.A."/>
            <person name="Cohen S.P."/>
        </authorList>
    </citation>
    <scope>NUCLEOTIDE SEQUENCE [LARGE SCALE GENOMIC DNA]</scope>
    <source>
        <strain evidence="2 3">MS-2</strain>
    </source>
</reference>
<evidence type="ECO:0000313" key="2">
    <source>
        <dbReference type="EMBL" id="KAL0058607.1"/>
    </source>
</evidence>
<feature type="compositionally biased region" description="Polar residues" evidence="1">
    <location>
        <begin position="127"/>
        <end position="146"/>
    </location>
</feature>
<evidence type="ECO:0000313" key="3">
    <source>
        <dbReference type="Proteomes" id="UP001437256"/>
    </source>
</evidence>
<feature type="region of interest" description="Disordered" evidence="1">
    <location>
        <begin position="28"/>
        <end position="146"/>
    </location>
</feature>
<feature type="compositionally biased region" description="Polar residues" evidence="1">
    <location>
        <begin position="82"/>
        <end position="103"/>
    </location>
</feature>
<accession>A0ABR2ZAB2</accession>
<proteinExistence type="predicted"/>
<protein>
    <submittedName>
        <fullName evidence="2">Uncharacterized protein</fullName>
    </submittedName>
</protein>
<keyword evidence="3" id="KW-1185">Reference proteome</keyword>
<gene>
    <name evidence="2" type="ORF">AAF712_014703</name>
</gene>
<feature type="compositionally biased region" description="Polar residues" evidence="1">
    <location>
        <begin position="30"/>
        <end position="44"/>
    </location>
</feature>
<evidence type="ECO:0000256" key="1">
    <source>
        <dbReference type="SAM" id="MobiDB-lite"/>
    </source>
</evidence>
<feature type="compositionally biased region" description="Pro residues" evidence="1">
    <location>
        <begin position="106"/>
        <end position="115"/>
    </location>
</feature>
<sequence length="146" mass="15136">MTMVYINNVIPPARLPLLTALPRPVPRCRTTPSVKSSTVTQKDGPSNDDHTVASGSTVESDNLAPCVPLSSTSVPHPPLSFASGTQTLPASPSLIQCPDSSIDPQLLPPEGPPQTPQAEDSTILPASGSSDPSIVPESNPTLRPAK</sequence>
<comment type="caution">
    <text evidence="2">The sequence shown here is derived from an EMBL/GenBank/DDBJ whole genome shotgun (WGS) entry which is preliminary data.</text>
</comment>
<name>A0ABR2ZAB2_9AGAR</name>
<dbReference type="EMBL" id="JBBXMP010000294">
    <property type="protein sequence ID" value="KAL0058607.1"/>
    <property type="molecule type" value="Genomic_DNA"/>
</dbReference>
<organism evidence="2 3">
    <name type="scientific">Marasmius tenuissimus</name>
    <dbReference type="NCBI Taxonomy" id="585030"/>
    <lineage>
        <taxon>Eukaryota</taxon>
        <taxon>Fungi</taxon>
        <taxon>Dikarya</taxon>
        <taxon>Basidiomycota</taxon>
        <taxon>Agaricomycotina</taxon>
        <taxon>Agaricomycetes</taxon>
        <taxon>Agaricomycetidae</taxon>
        <taxon>Agaricales</taxon>
        <taxon>Marasmiineae</taxon>
        <taxon>Marasmiaceae</taxon>
        <taxon>Marasmius</taxon>
    </lineage>
</organism>
<dbReference type="Proteomes" id="UP001437256">
    <property type="component" value="Unassembled WGS sequence"/>
</dbReference>